<evidence type="ECO:0000256" key="6">
    <source>
        <dbReference type="ARBA" id="ARBA00022741"/>
    </source>
</evidence>
<evidence type="ECO:0000259" key="12">
    <source>
        <dbReference type="PROSITE" id="PS50052"/>
    </source>
</evidence>
<evidence type="ECO:0000256" key="2">
    <source>
        <dbReference type="ARBA" id="ARBA00005790"/>
    </source>
</evidence>
<comment type="function">
    <text evidence="1 11">Essential for recycling GMP and indirectly, cGMP.</text>
</comment>
<reference evidence="13 14" key="1">
    <citation type="submission" date="2016-10" db="EMBL/GenBank/DDBJ databases">
        <authorList>
            <person name="de Groot N.N."/>
        </authorList>
    </citation>
    <scope>NUCLEOTIDE SEQUENCE [LARGE SCALE GENOMIC DNA]</scope>
    <source>
        <strain evidence="13 14">KH1P1</strain>
    </source>
</reference>
<dbReference type="Pfam" id="PF00625">
    <property type="entry name" value="Guanylate_kin"/>
    <property type="match status" value="1"/>
</dbReference>
<dbReference type="RefSeq" id="WP_074649284.1">
    <property type="nucleotide sequence ID" value="NZ_FOIL01000016.1"/>
</dbReference>
<comment type="subcellular location">
    <subcellularLocation>
        <location evidence="11">Cytoplasm</location>
    </subcellularLocation>
</comment>
<dbReference type="PANTHER" id="PTHR23117">
    <property type="entry name" value="GUANYLATE KINASE-RELATED"/>
    <property type="match status" value="1"/>
</dbReference>
<feature type="binding site" evidence="11">
    <location>
        <begin position="12"/>
        <end position="19"/>
    </location>
    <ligand>
        <name>ATP</name>
        <dbReference type="ChEBI" id="CHEBI:30616"/>
    </ligand>
</feature>
<dbReference type="eggNOG" id="COG0194">
    <property type="taxonomic scope" value="Bacteria"/>
</dbReference>
<evidence type="ECO:0000256" key="7">
    <source>
        <dbReference type="ARBA" id="ARBA00022777"/>
    </source>
</evidence>
<dbReference type="FunFam" id="3.30.63.10:FF:000002">
    <property type="entry name" value="Guanylate kinase 1"/>
    <property type="match status" value="1"/>
</dbReference>
<dbReference type="Proteomes" id="UP000199820">
    <property type="component" value="Unassembled WGS sequence"/>
</dbReference>
<comment type="similarity">
    <text evidence="2 11">Belongs to the guanylate kinase family.</text>
</comment>
<dbReference type="CDD" id="cd00071">
    <property type="entry name" value="GMPK"/>
    <property type="match status" value="1"/>
</dbReference>
<dbReference type="SMART" id="SM00072">
    <property type="entry name" value="GuKc"/>
    <property type="match status" value="1"/>
</dbReference>
<sequence>MDNRGVLAVISGFSGSGKGTLMKALLEKYDNYALSVSWTTRKPREGEEDGVSYFFRTQEEFDRHIEEDGFLEYARYVDHSYGTPKQYVFDQLDQGKDVLLEIEMQGALQVKEKYPDTVLIFVTPPNAEELKRRLVGRGTEDMETIKKRLARADEESKGMEQYDYLLVNDSIERCAEELHGVIMAAHARMGNHLELVNNIKEQMKQF</sequence>
<organism evidence="13 14">
    <name type="scientific">[Clostridium] aminophilum</name>
    <dbReference type="NCBI Taxonomy" id="1526"/>
    <lineage>
        <taxon>Bacteria</taxon>
        <taxon>Bacillati</taxon>
        <taxon>Bacillota</taxon>
        <taxon>Clostridia</taxon>
        <taxon>Lachnospirales</taxon>
        <taxon>Lachnospiraceae</taxon>
    </lineage>
</organism>
<dbReference type="PROSITE" id="PS50052">
    <property type="entry name" value="GUANYLATE_KINASE_2"/>
    <property type="match status" value="1"/>
</dbReference>
<dbReference type="OrthoDB" id="9808150at2"/>
<dbReference type="Gene3D" id="3.30.63.10">
    <property type="entry name" value="Guanylate Kinase phosphate binding domain"/>
    <property type="match status" value="1"/>
</dbReference>
<evidence type="ECO:0000313" key="13">
    <source>
        <dbReference type="EMBL" id="SET39500.1"/>
    </source>
</evidence>
<keyword evidence="5 11" id="KW-0808">Transferase</keyword>
<dbReference type="EC" id="2.7.4.8" evidence="3 11"/>
<evidence type="ECO:0000256" key="4">
    <source>
        <dbReference type="ARBA" id="ARBA00016296"/>
    </source>
</evidence>
<dbReference type="GO" id="GO:0005829">
    <property type="term" value="C:cytosol"/>
    <property type="evidence" value="ECO:0007669"/>
    <property type="project" value="TreeGrafter"/>
</dbReference>
<dbReference type="InterPro" id="IPR027417">
    <property type="entry name" value="P-loop_NTPase"/>
</dbReference>
<dbReference type="AlphaFoldDB" id="A0A1I0E338"/>
<gene>
    <name evidence="11" type="primary">gmk</name>
    <name evidence="13" type="ORF">SAMN04487771_101627</name>
</gene>
<dbReference type="PROSITE" id="PS00856">
    <property type="entry name" value="GUANYLATE_KINASE_1"/>
    <property type="match status" value="1"/>
</dbReference>
<dbReference type="InterPro" id="IPR020590">
    <property type="entry name" value="Guanylate_kinase_CS"/>
</dbReference>
<keyword evidence="7 11" id="KW-0418">Kinase</keyword>
<keyword evidence="11" id="KW-0963">Cytoplasm</keyword>
<evidence type="ECO:0000256" key="10">
    <source>
        <dbReference type="ARBA" id="ARBA00048594"/>
    </source>
</evidence>
<dbReference type="NCBIfam" id="TIGR03263">
    <property type="entry name" value="guanyl_kin"/>
    <property type="match status" value="1"/>
</dbReference>
<protein>
    <recommendedName>
        <fullName evidence="4 11">Guanylate kinase</fullName>
        <ecNumber evidence="3 11">2.7.4.8</ecNumber>
    </recommendedName>
    <alternativeName>
        <fullName evidence="9 11">GMP kinase</fullName>
    </alternativeName>
</protein>
<name>A0A1I0E338_9FIRM</name>
<evidence type="ECO:0000313" key="14">
    <source>
        <dbReference type="Proteomes" id="UP000199820"/>
    </source>
</evidence>
<evidence type="ECO:0000256" key="9">
    <source>
        <dbReference type="ARBA" id="ARBA00030128"/>
    </source>
</evidence>
<dbReference type="EMBL" id="FOIL01000016">
    <property type="protein sequence ID" value="SET39500.1"/>
    <property type="molecule type" value="Genomic_DNA"/>
</dbReference>
<proteinExistence type="inferred from homology"/>
<accession>A0A1I0E338</accession>
<feature type="domain" description="Guanylate kinase-like" evidence="12">
    <location>
        <begin position="5"/>
        <end position="183"/>
    </location>
</feature>
<dbReference type="HAMAP" id="MF_00328">
    <property type="entry name" value="Guanylate_kinase"/>
    <property type="match status" value="1"/>
</dbReference>
<evidence type="ECO:0000256" key="11">
    <source>
        <dbReference type="HAMAP-Rule" id="MF_00328"/>
    </source>
</evidence>
<dbReference type="InterPro" id="IPR008145">
    <property type="entry name" value="GK/Ca_channel_bsu"/>
</dbReference>
<dbReference type="InterPro" id="IPR017665">
    <property type="entry name" value="Guanylate_kinase"/>
</dbReference>
<keyword evidence="14" id="KW-1185">Reference proteome</keyword>
<evidence type="ECO:0000256" key="5">
    <source>
        <dbReference type="ARBA" id="ARBA00022679"/>
    </source>
</evidence>
<evidence type="ECO:0000256" key="3">
    <source>
        <dbReference type="ARBA" id="ARBA00012961"/>
    </source>
</evidence>
<dbReference type="GO" id="GO:0005524">
    <property type="term" value="F:ATP binding"/>
    <property type="evidence" value="ECO:0007669"/>
    <property type="project" value="UniProtKB-UniRule"/>
</dbReference>
<dbReference type="InterPro" id="IPR008144">
    <property type="entry name" value="Guanylate_kin-like_dom"/>
</dbReference>
<keyword evidence="8 11" id="KW-0067">ATP-binding</keyword>
<keyword evidence="6 11" id="KW-0547">Nucleotide-binding</keyword>
<dbReference type="SUPFAM" id="SSF52540">
    <property type="entry name" value="P-loop containing nucleoside triphosphate hydrolases"/>
    <property type="match status" value="1"/>
</dbReference>
<comment type="catalytic activity">
    <reaction evidence="10 11">
        <text>GMP + ATP = GDP + ADP</text>
        <dbReference type="Rhea" id="RHEA:20780"/>
        <dbReference type="ChEBI" id="CHEBI:30616"/>
        <dbReference type="ChEBI" id="CHEBI:58115"/>
        <dbReference type="ChEBI" id="CHEBI:58189"/>
        <dbReference type="ChEBI" id="CHEBI:456216"/>
        <dbReference type="EC" id="2.7.4.8"/>
    </reaction>
</comment>
<dbReference type="Gene3D" id="3.40.50.300">
    <property type="entry name" value="P-loop containing nucleotide triphosphate hydrolases"/>
    <property type="match status" value="1"/>
</dbReference>
<dbReference type="GO" id="GO:0004385">
    <property type="term" value="F:GMP kinase activity"/>
    <property type="evidence" value="ECO:0007669"/>
    <property type="project" value="UniProtKB-UniRule"/>
</dbReference>
<dbReference type="PANTHER" id="PTHR23117:SF13">
    <property type="entry name" value="GUANYLATE KINASE"/>
    <property type="match status" value="1"/>
</dbReference>
<evidence type="ECO:0000256" key="8">
    <source>
        <dbReference type="ARBA" id="ARBA00022840"/>
    </source>
</evidence>
<dbReference type="STRING" id="1526.SAMN02910262_00597"/>
<evidence type="ECO:0000256" key="1">
    <source>
        <dbReference type="ARBA" id="ARBA00003531"/>
    </source>
</evidence>